<evidence type="ECO:0000313" key="2">
    <source>
        <dbReference type="Proteomes" id="UP001476247"/>
    </source>
</evidence>
<comment type="caution">
    <text evidence="1">The sequence shown here is derived from an EMBL/GenBank/DDBJ whole genome shotgun (WGS) entry which is preliminary data.</text>
</comment>
<protein>
    <submittedName>
        <fullName evidence="1">Uncharacterized protein</fullName>
    </submittedName>
</protein>
<proteinExistence type="predicted"/>
<dbReference type="Proteomes" id="UP001476247">
    <property type="component" value="Unassembled WGS sequence"/>
</dbReference>
<name>A0ABP9XWD9_9FUNG</name>
<evidence type="ECO:0000313" key="1">
    <source>
        <dbReference type="EMBL" id="GAA5799094.1"/>
    </source>
</evidence>
<sequence>MTKEDTTFVSAPEAGDTTVSAVDMLKLLESLHLDTSDTSLKELLEKAKNGQPVDRDTLMNTVATLLSDDTEHLSELTGSIGDFEISFK</sequence>
<dbReference type="EMBL" id="BAABUJ010000012">
    <property type="protein sequence ID" value="GAA5799094.1"/>
    <property type="molecule type" value="Genomic_DNA"/>
</dbReference>
<reference evidence="1 2" key="1">
    <citation type="submission" date="2024-04" db="EMBL/GenBank/DDBJ databases">
        <title>genome sequences of Mucor flavus KT1a and Helicostylum pulchrum KT1b strains isolation_sourced from the surface of a dry-aged beef.</title>
        <authorList>
            <person name="Toyotome T."/>
            <person name="Hosono M."/>
            <person name="Torimaru M."/>
            <person name="Fukuda K."/>
            <person name="Mikami N."/>
        </authorList>
    </citation>
    <scope>NUCLEOTIDE SEQUENCE [LARGE SCALE GENOMIC DNA]</scope>
    <source>
        <strain evidence="1 2">KT1b</strain>
    </source>
</reference>
<accession>A0ABP9XWD9</accession>
<keyword evidence="2" id="KW-1185">Reference proteome</keyword>
<organism evidence="1 2">
    <name type="scientific">Helicostylum pulchrum</name>
    <dbReference type="NCBI Taxonomy" id="562976"/>
    <lineage>
        <taxon>Eukaryota</taxon>
        <taxon>Fungi</taxon>
        <taxon>Fungi incertae sedis</taxon>
        <taxon>Mucoromycota</taxon>
        <taxon>Mucoromycotina</taxon>
        <taxon>Mucoromycetes</taxon>
        <taxon>Mucorales</taxon>
        <taxon>Mucorineae</taxon>
        <taxon>Mucoraceae</taxon>
        <taxon>Helicostylum</taxon>
    </lineage>
</organism>
<gene>
    <name evidence="1" type="ORF">HPULCUR_004503</name>
</gene>